<reference evidence="10 11" key="1">
    <citation type="submission" date="2018-11" db="EMBL/GenBank/DDBJ databases">
        <title>Genome sequence of Saitozyma podzolica DSM 27192.</title>
        <authorList>
            <person name="Aliyu H."/>
            <person name="Gorte O."/>
            <person name="Ochsenreither K."/>
        </authorList>
    </citation>
    <scope>NUCLEOTIDE SEQUENCE [LARGE SCALE GENOMIC DNA]</scope>
    <source>
        <strain evidence="10 11">DSM 27192</strain>
    </source>
</reference>
<keyword evidence="2" id="KW-0479">Metal-binding</keyword>
<accession>A0A427YFL0</accession>
<keyword evidence="8" id="KW-0812">Transmembrane</keyword>
<feature type="compositionally biased region" description="Basic and acidic residues" evidence="7">
    <location>
        <begin position="209"/>
        <end position="222"/>
    </location>
</feature>
<dbReference type="SMART" id="SM00401">
    <property type="entry name" value="ZnF_GATA"/>
    <property type="match status" value="1"/>
</dbReference>
<evidence type="ECO:0000256" key="6">
    <source>
        <dbReference type="PROSITE-ProRule" id="PRU00094"/>
    </source>
</evidence>
<evidence type="ECO:0000313" key="11">
    <source>
        <dbReference type="Proteomes" id="UP000279259"/>
    </source>
</evidence>
<dbReference type="InterPro" id="IPR013088">
    <property type="entry name" value="Znf_NHR/GATA"/>
</dbReference>
<dbReference type="STRING" id="1890683.A0A427YFL0"/>
<dbReference type="EMBL" id="RSCD01000012">
    <property type="protein sequence ID" value="RSH89882.1"/>
    <property type="molecule type" value="Genomic_DNA"/>
</dbReference>
<organism evidence="10 11">
    <name type="scientific">Saitozyma podzolica</name>
    <dbReference type="NCBI Taxonomy" id="1890683"/>
    <lineage>
        <taxon>Eukaryota</taxon>
        <taxon>Fungi</taxon>
        <taxon>Dikarya</taxon>
        <taxon>Basidiomycota</taxon>
        <taxon>Agaricomycotina</taxon>
        <taxon>Tremellomycetes</taxon>
        <taxon>Tremellales</taxon>
        <taxon>Trimorphomycetaceae</taxon>
        <taxon>Saitozyma</taxon>
    </lineage>
</organism>
<feature type="compositionally biased region" description="Polar residues" evidence="7">
    <location>
        <begin position="226"/>
        <end position="235"/>
    </location>
</feature>
<feature type="region of interest" description="Disordered" evidence="7">
    <location>
        <begin position="602"/>
        <end position="640"/>
    </location>
</feature>
<keyword evidence="4" id="KW-0862">Zinc</keyword>
<keyword evidence="8" id="KW-1133">Transmembrane helix</keyword>
<dbReference type="SUPFAM" id="SSF57716">
    <property type="entry name" value="Glucocorticoid receptor-like (DNA-binding domain)"/>
    <property type="match status" value="1"/>
</dbReference>
<dbReference type="GO" id="GO:0000978">
    <property type="term" value="F:RNA polymerase II cis-regulatory region sequence-specific DNA binding"/>
    <property type="evidence" value="ECO:0007669"/>
    <property type="project" value="TreeGrafter"/>
</dbReference>
<dbReference type="PANTHER" id="PTHR10071:SF281">
    <property type="entry name" value="BOX A-BINDING FACTOR-RELATED"/>
    <property type="match status" value="1"/>
</dbReference>
<dbReference type="OrthoDB" id="515401at2759"/>
<keyword evidence="8" id="KW-0472">Membrane</keyword>
<dbReference type="Pfam" id="PF00320">
    <property type="entry name" value="GATA"/>
    <property type="match status" value="1"/>
</dbReference>
<dbReference type="Gene3D" id="3.30.50.10">
    <property type="entry name" value="Erythroid Transcription Factor GATA-1, subunit A"/>
    <property type="match status" value="1"/>
</dbReference>
<evidence type="ECO:0000256" key="7">
    <source>
        <dbReference type="SAM" id="MobiDB-lite"/>
    </source>
</evidence>
<dbReference type="PROSITE" id="PS00344">
    <property type="entry name" value="GATA_ZN_FINGER_1"/>
    <property type="match status" value="1"/>
</dbReference>
<evidence type="ECO:0000256" key="4">
    <source>
        <dbReference type="ARBA" id="ARBA00022833"/>
    </source>
</evidence>
<dbReference type="CDD" id="cd00202">
    <property type="entry name" value="ZnF_GATA"/>
    <property type="match status" value="1"/>
</dbReference>
<dbReference type="SUPFAM" id="SSF103473">
    <property type="entry name" value="MFS general substrate transporter"/>
    <property type="match status" value="1"/>
</dbReference>
<dbReference type="PRINTS" id="PR00619">
    <property type="entry name" value="GATAZNFINGER"/>
</dbReference>
<evidence type="ECO:0000256" key="1">
    <source>
        <dbReference type="ARBA" id="ARBA00004123"/>
    </source>
</evidence>
<feature type="transmembrane region" description="Helical" evidence="8">
    <location>
        <begin position="1043"/>
        <end position="1064"/>
    </location>
</feature>
<feature type="region of interest" description="Disordered" evidence="7">
    <location>
        <begin position="397"/>
        <end position="440"/>
    </location>
</feature>
<dbReference type="PROSITE" id="PS50114">
    <property type="entry name" value="GATA_ZN_FINGER_2"/>
    <property type="match status" value="1"/>
</dbReference>
<dbReference type="GO" id="GO:0000981">
    <property type="term" value="F:DNA-binding transcription factor activity, RNA polymerase II-specific"/>
    <property type="evidence" value="ECO:0007669"/>
    <property type="project" value="TreeGrafter"/>
</dbReference>
<evidence type="ECO:0000256" key="8">
    <source>
        <dbReference type="SAM" id="Phobius"/>
    </source>
</evidence>
<feature type="compositionally biased region" description="Low complexity" evidence="7">
    <location>
        <begin position="612"/>
        <end position="625"/>
    </location>
</feature>
<feature type="compositionally biased region" description="Basic residues" evidence="7">
    <location>
        <begin position="118"/>
        <end position="127"/>
    </location>
</feature>
<dbReference type="PANTHER" id="PTHR10071">
    <property type="entry name" value="TRANSCRIPTION FACTOR GATA FAMILY MEMBER"/>
    <property type="match status" value="1"/>
</dbReference>
<dbReference type="Proteomes" id="UP000279259">
    <property type="component" value="Unassembled WGS sequence"/>
</dbReference>
<evidence type="ECO:0000256" key="3">
    <source>
        <dbReference type="ARBA" id="ARBA00022771"/>
    </source>
</evidence>
<keyword evidence="5" id="KW-0539">Nucleus</keyword>
<dbReference type="GO" id="GO:0000122">
    <property type="term" value="P:negative regulation of transcription by RNA polymerase II"/>
    <property type="evidence" value="ECO:0007669"/>
    <property type="project" value="TreeGrafter"/>
</dbReference>
<dbReference type="GO" id="GO:0005634">
    <property type="term" value="C:nucleus"/>
    <property type="evidence" value="ECO:0007669"/>
    <property type="project" value="UniProtKB-SubCell"/>
</dbReference>
<feature type="compositionally biased region" description="Polar residues" evidence="7">
    <location>
        <begin position="626"/>
        <end position="636"/>
    </location>
</feature>
<feature type="compositionally biased region" description="Basic and acidic residues" evidence="7">
    <location>
        <begin position="827"/>
        <end position="863"/>
    </location>
</feature>
<dbReference type="AlphaFoldDB" id="A0A427YFL0"/>
<dbReference type="InterPro" id="IPR000679">
    <property type="entry name" value="Znf_GATA"/>
</dbReference>
<feature type="compositionally biased region" description="Basic and acidic residues" evidence="7">
    <location>
        <begin position="565"/>
        <end position="581"/>
    </location>
</feature>
<feature type="region of interest" description="Disordered" evidence="7">
    <location>
        <begin position="783"/>
        <end position="889"/>
    </location>
</feature>
<feature type="compositionally biased region" description="Low complexity" evidence="7">
    <location>
        <begin position="158"/>
        <end position="167"/>
    </location>
</feature>
<feature type="compositionally biased region" description="Basic and acidic residues" evidence="7">
    <location>
        <begin position="1"/>
        <end position="17"/>
    </location>
</feature>
<protein>
    <submittedName>
        <fullName evidence="10">Putative electron transfer flavoprotein subunit</fullName>
    </submittedName>
</protein>
<feature type="compositionally biased region" description="Low complexity" evidence="7">
    <location>
        <begin position="407"/>
        <end position="419"/>
    </location>
</feature>
<feature type="transmembrane region" description="Helical" evidence="8">
    <location>
        <begin position="1084"/>
        <end position="1101"/>
    </location>
</feature>
<sequence length="1144" mass="121255">MDKSKEKEKDANAKERQGSNGGGNGGGLFSGRTGTRYGAGWRTYFGSSNERGGGEDEAIEDDEEKVSKAVTPADGSTAGKTPGASAPASEKDELESSPDAGKPVQVKPEAVENGDGKPKRKPRRTTRKIKEEADDDSPLSAKKRKAIAPAEAPPSPAPTSAQNAAASLPTPGSCPGDGRCNGAGGKSACEGCPTFNNNLATANASAKADGPREEIERAKAADKAQTPKSPSTWERTPSGGVSMEARGSNGPHQPRDEGAPTGGSSAAAGDENRSKAGSVDSDEETTPGLAATPLGMTCVNCGTSTTPLWRRDEAGRPQCNACSLYHKLHGVPRPVAMKKTVIKRRKRVPTVGAGGARGGSASAEATSSPAPSGIPGTPKTETISGPFTVTVTPAVDHDKPRGSASLAPATATATATPTPSHAGRAAGLHTSTLSDPLGLRKQPQKSVPLIIPSTTTGERKNAWWIENRLSYNRNLEAREAREREQWEVREREGTMRDSTLAHLLAAKTLLTMVPSKSPDTRTEAKRALPGTTSAASTPSAPTASTSTPASVPAPARSNVMDVDTPESRGIKRKNGEDEPRFWSDAGLGLDRLGDRERLLSKDRLSRSPPASADPKPAQPLPQAQPHGTSRLGSNASPGLAASSPANRYSIYGPMAREPALSVSPWGALTAARYGSPGIRRDISPAVSTASTTTPAATTAAATAAAAAAAEPLSRPRRASPETTLLDSRLYPSASLGGYGHYGMGRRELQEHQEQLREGKRWLDAMLAQTEKMLHMVDNKMALTGEPVGSTTSTTTSTTAGAGSSTTATAESTGRRPGQSTEDWEYEERERARTKEIQRLDEERERDRAEKDRREKERREKEMRLGPSPAVLDRAALERERESQRDRERLERLERETAREREQLWAIYDRGRDTDKIGRIGLNPLSALSGFARDRSEIERNRDHTLASRRISAISRAQSTNAAKSRTVGAAGTSGASGTAVKEGTAASRAGAGAAAAGAKDEMLDTETIFLLMSLYISLVYGLLCAFFLQLPRRDYFRWGDAKIGRTFCGVFIGVGLALCVTPLLEKRYAAKGDDVTPEDRLPNMLIGGPFVPIPLFIFGWTSPPYVPPQGASWVGPVSSGVPFGFGVVLVYFSANAYLIEALPV</sequence>
<feature type="compositionally biased region" description="Acidic residues" evidence="7">
    <location>
        <begin position="55"/>
        <end position="64"/>
    </location>
</feature>
<evidence type="ECO:0000259" key="9">
    <source>
        <dbReference type="PROSITE" id="PS50114"/>
    </source>
</evidence>
<evidence type="ECO:0000256" key="2">
    <source>
        <dbReference type="ARBA" id="ARBA00022723"/>
    </source>
</evidence>
<evidence type="ECO:0000313" key="10">
    <source>
        <dbReference type="EMBL" id="RSH89882.1"/>
    </source>
</evidence>
<feature type="region of interest" description="Disordered" evidence="7">
    <location>
        <begin position="511"/>
        <end position="587"/>
    </location>
</feature>
<dbReference type="InterPro" id="IPR036259">
    <property type="entry name" value="MFS_trans_sf"/>
</dbReference>
<name>A0A427YFL0_9TREE</name>
<feature type="transmembrane region" description="Helical" evidence="8">
    <location>
        <begin position="1113"/>
        <end position="1134"/>
    </location>
</feature>
<feature type="compositionally biased region" description="Low complexity" evidence="7">
    <location>
        <begin position="788"/>
        <end position="811"/>
    </location>
</feature>
<comment type="subcellular location">
    <subcellularLocation>
        <location evidence="1">Nucleus</location>
    </subcellularLocation>
</comment>
<feature type="compositionally biased region" description="Low complexity" evidence="7">
    <location>
        <begin position="529"/>
        <end position="555"/>
    </location>
</feature>
<feature type="compositionally biased region" description="Gly residues" evidence="7">
    <location>
        <begin position="19"/>
        <end position="29"/>
    </location>
</feature>
<keyword evidence="3 6" id="KW-0863">Zinc-finger</keyword>
<proteinExistence type="predicted"/>
<feature type="region of interest" description="Disordered" evidence="7">
    <location>
        <begin position="1"/>
        <end position="295"/>
    </location>
</feature>
<dbReference type="GO" id="GO:0008270">
    <property type="term" value="F:zinc ion binding"/>
    <property type="evidence" value="ECO:0007669"/>
    <property type="project" value="UniProtKB-KW"/>
</dbReference>
<feature type="compositionally biased region" description="Polar residues" evidence="7">
    <location>
        <begin position="194"/>
        <end position="204"/>
    </location>
</feature>
<dbReference type="GO" id="GO:0045944">
    <property type="term" value="P:positive regulation of transcription by RNA polymerase II"/>
    <property type="evidence" value="ECO:0007669"/>
    <property type="project" value="TreeGrafter"/>
</dbReference>
<dbReference type="InterPro" id="IPR039355">
    <property type="entry name" value="Transcription_factor_GATA"/>
</dbReference>
<comment type="caution">
    <text evidence="10">The sequence shown here is derived from an EMBL/GenBank/DDBJ whole genome shotgun (WGS) entry which is preliminary data.</text>
</comment>
<feature type="compositionally biased region" description="Basic and acidic residues" evidence="7">
    <location>
        <begin position="874"/>
        <end position="889"/>
    </location>
</feature>
<feature type="compositionally biased region" description="Low complexity" evidence="7">
    <location>
        <begin position="359"/>
        <end position="373"/>
    </location>
</feature>
<feature type="transmembrane region" description="Helical" evidence="8">
    <location>
        <begin position="1008"/>
        <end position="1031"/>
    </location>
</feature>
<gene>
    <name evidence="10" type="primary">CIR1_2</name>
    <name evidence="10" type="ORF">EHS25_001868</name>
</gene>
<feature type="domain" description="GATA-type" evidence="9">
    <location>
        <begin position="292"/>
        <end position="345"/>
    </location>
</feature>
<feature type="region of interest" description="Disordered" evidence="7">
    <location>
        <begin position="345"/>
        <end position="384"/>
    </location>
</feature>
<keyword evidence="11" id="KW-1185">Reference proteome</keyword>
<feature type="region of interest" description="Disordered" evidence="7">
    <location>
        <begin position="707"/>
        <end position="728"/>
    </location>
</feature>
<dbReference type="FunFam" id="3.30.50.10:FF:000007">
    <property type="entry name" value="Nitrogen regulatory AreA, N-terminal"/>
    <property type="match status" value="1"/>
</dbReference>
<evidence type="ECO:0000256" key="5">
    <source>
        <dbReference type="ARBA" id="ARBA00023242"/>
    </source>
</evidence>